<protein>
    <submittedName>
        <fullName evidence="3">12740_t:CDS:1</fullName>
    </submittedName>
</protein>
<evidence type="ECO:0000313" key="3">
    <source>
        <dbReference type="EMBL" id="CAG8519456.1"/>
    </source>
</evidence>
<evidence type="ECO:0000259" key="2">
    <source>
        <dbReference type="PROSITE" id="PS50010"/>
    </source>
</evidence>
<dbReference type="PROSITE" id="PS00741">
    <property type="entry name" value="DH_1"/>
    <property type="match status" value="1"/>
</dbReference>
<feature type="domain" description="DH" evidence="2">
    <location>
        <begin position="238"/>
        <end position="424"/>
    </location>
</feature>
<feature type="region of interest" description="Disordered" evidence="1">
    <location>
        <begin position="27"/>
        <end position="47"/>
    </location>
</feature>
<dbReference type="InterPro" id="IPR000219">
    <property type="entry name" value="DH_dom"/>
</dbReference>
<evidence type="ECO:0000313" key="4">
    <source>
        <dbReference type="Proteomes" id="UP000789831"/>
    </source>
</evidence>
<dbReference type="AlphaFoldDB" id="A0A9N9FAC0"/>
<gene>
    <name evidence="3" type="ORF">AGERDE_LOCUS5158</name>
</gene>
<dbReference type="EMBL" id="CAJVPL010000664">
    <property type="protein sequence ID" value="CAG8519456.1"/>
    <property type="molecule type" value="Genomic_DNA"/>
</dbReference>
<dbReference type="OrthoDB" id="660555at2759"/>
<dbReference type="SMART" id="SM00325">
    <property type="entry name" value="RhoGEF"/>
    <property type="match status" value="1"/>
</dbReference>
<dbReference type="InterPro" id="IPR035899">
    <property type="entry name" value="DBL_dom_sf"/>
</dbReference>
<dbReference type="Gene3D" id="1.20.900.10">
    <property type="entry name" value="Dbl homology (DH) domain"/>
    <property type="match status" value="1"/>
</dbReference>
<reference evidence="3" key="1">
    <citation type="submission" date="2021-06" db="EMBL/GenBank/DDBJ databases">
        <authorList>
            <person name="Kallberg Y."/>
            <person name="Tangrot J."/>
            <person name="Rosling A."/>
        </authorList>
    </citation>
    <scope>NUCLEOTIDE SEQUENCE</scope>
    <source>
        <strain evidence="3">MT106</strain>
    </source>
</reference>
<dbReference type="GO" id="GO:0005085">
    <property type="term" value="F:guanyl-nucleotide exchange factor activity"/>
    <property type="evidence" value="ECO:0007669"/>
    <property type="project" value="InterPro"/>
</dbReference>
<organism evidence="3 4">
    <name type="scientific">Ambispora gerdemannii</name>
    <dbReference type="NCBI Taxonomy" id="144530"/>
    <lineage>
        <taxon>Eukaryota</taxon>
        <taxon>Fungi</taxon>
        <taxon>Fungi incertae sedis</taxon>
        <taxon>Mucoromycota</taxon>
        <taxon>Glomeromycotina</taxon>
        <taxon>Glomeromycetes</taxon>
        <taxon>Archaeosporales</taxon>
        <taxon>Ambisporaceae</taxon>
        <taxon>Ambispora</taxon>
    </lineage>
</organism>
<dbReference type="CDD" id="cd00160">
    <property type="entry name" value="RhoGEF"/>
    <property type="match status" value="1"/>
</dbReference>
<dbReference type="Proteomes" id="UP000789831">
    <property type="component" value="Unassembled WGS sequence"/>
</dbReference>
<evidence type="ECO:0000256" key="1">
    <source>
        <dbReference type="SAM" id="MobiDB-lite"/>
    </source>
</evidence>
<dbReference type="InterPro" id="IPR051092">
    <property type="entry name" value="FYVE_RhoGEF_PH"/>
</dbReference>
<accession>A0A9N9FAC0</accession>
<dbReference type="Pfam" id="PF00621">
    <property type="entry name" value="RhoGEF"/>
    <property type="match status" value="1"/>
</dbReference>
<feature type="region of interest" description="Disordered" evidence="1">
    <location>
        <begin position="78"/>
        <end position="123"/>
    </location>
</feature>
<name>A0A9N9FAC0_9GLOM</name>
<dbReference type="InterPro" id="IPR001331">
    <property type="entry name" value="GDS_CDC24_CS"/>
</dbReference>
<dbReference type="PANTHER" id="PTHR12673">
    <property type="entry name" value="FACIOGENITAL DYSPLASIA PROTEIN"/>
    <property type="match status" value="1"/>
</dbReference>
<dbReference type="GO" id="GO:0035556">
    <property type="term" value="P:intracellular signal transduction"/>
    <property type="evidence" value="ECO:0007669"/>
    <property type="project" value="InterPro"/>
</dbReference>
<proteinExistence type="predicted"/>
<comment type="caution">
    <text evidence="3">The sequence shown here is derived from an EMBL/GenBank/DDBJ whole genome shotgun (WGS) entry which is preliminary data.</text>
</comment>
<sequence>MSTDNNNKQCNKLETELSRKPTRIQRIKRSFSMGKSPPETRTVKEESGTFHSAECLLHEHNLQAESSKADITRCTCRKSSSSRQNSQRNKFLSFGANKNNNSSSSVTVSGTDLPSPKVNDDNSERKNIVRRSWSQVEVRHLRNLFDLRRVYRQEIKRRNSYTYTNSPQIIDQLAGESEIRAMNSRGGNGDSMCDYIFGDLEEEDLLAAGQESHPPLDLFEFQAQEQKATDVTSRCLQMRRFKAFEIYSSEHSYLNHLRTLKKLFMDPCYEAAKKPNPTMNPADIQLMYAHIIDIIRLSSKLVRSLAKIQPWLDDECRVGEIFLEYSKEFEVYQLYADNHLDSRAAMERIDQKTLYRKFVQGSRSKDRNRLDLSGYLIMPIQRISRYRLLLQELMKHTLESHPDFDDLSLALKQMTARVAECNSVSKLPEVR</sequence>
<dbReference type="PANTHER" id="PTHR12673:SF263">
    <property type="entry name" value="PLECKSTRIN DOMAIN-CONTAINING PROTEIN"/>
    <property type="match status" value="1"/>
</dbReference>
<feature type="compositionally biased region" description="Low complexity" evidence="1">
    <location>
        <begin position="79"/>
        <end position="90"/>
    </location>
</feature>
<dbReference type="SUPFAM" id="SSF48065">
    <property type="entry name" value="DBL homology domain (DH-domain)"/>
    <property type="match status" value="1"/>
</dbReference>
<dbReference type="GO" id="GO:0005737">
    <property type="term" value="C:cytoplasm"/>
    <property type="evidence" value="ECO:0007669"/>
    <property type="project" value="TreeGrafter"/>
</dbReference>
<keyword evidence="4" id="KW-1185">Reference proteome</keyword>
<dbReference type="PROSITE" id="PS50010">
    <property type="entry name" value="DH_2"/>
    <property type="match status" value="1"/>
</dbReference>